<reference evidence="2" key="2">
    <citation type="submission" date="2014-04" db="EMBL/GenBank/DDBJ databases">
        <authorList>
            <person name="Xu Y.W."/>
            <person name="Yang Q."/>
        </authorList>
    </citation>
    <scope>NUCLEOTIDE SEQUENCE</scope>
    <source>
        <strain evidence="2">DSM 44626</strain>
    </source>
</reference>
<gene>
    <name evidence="2" type="ORF">BN973_00518</name>
</gene>
<evidence type="ECO:0000313" key="2">
    <source>
        <dbReference type="EMBL" id="CDO86177.1"/>
    </source>
</evidence>
<dbReference type="InterPro" id="IPR025358">
    <property type="entry name" value="DUF4262"/>
</dbReference>
<feature type="region of interest" description="Disordered" evidence="1">
    <location>
        <begin position="213"/>
        <end position="257"/>
    </location>
</feature>
<organism evidence="2">
    <name type="scientific">Mycobacterium triplex</name>
    <dbReference type="NCBI Taxonomy" id="47839"/>
    <lineage>
        <taxon>Bacteria</taxon>
        <taxon>Bacillati</taxon>
        <taxon>Actinomycetota</taxon>
        <taxon>Actinomycetes</taxon>
        <taxon>Mycobacteriales</taxon>
        <taxon>Mycobacteriaceae</taxon>
        <taxon>Mycobacterium</taxon>
        <taxon>Mycobacterium simiae complex</taxon>
    </lineage>
</organism>
<dbReference type="Proteomes" id="UP000028880">
    <property type="component" value="Unassembled WGS sequence"/>
</dbReference>
<dbReference type="Pfam" id="PF14081">
    <property type="entry name" value="DUF4262"/>
    <property type="match status" value="1"/>
</dbReference>
<dbReference type="AlphaFoldDB" id="A0A024JS54"/>
<proteinExistence type="predicted"/>
<evidence type="ECO:0000256" key="1">
    <source>
        <dbReference type="SAM" id="MobiDB-lite"/>
    </source>
</evidence>
<reference evidence="2" key="1">
    <citation type="journal article" date="2014" name="Genome Announc.">
        <title>Draft Genome Sequence of Mycobacterium triplex DSM 44626.</title>
        <authorList>
            <person name="Sassi M."/>
            <person name="Croce O."/>
            <person name="Robert C."/>
            <person name="Raoult D."/>
            <person name="Drancourt M."/>
        </authorList>
    </citation>
    <scope>NUCLEOTIDE SEQUENCE [LARGE SCALE GENOMIC DNA]</scope>
    <source>
        <strain evidence="2">DSM 44626</strain>
    </source>
</reference>
<protein>
    <recommendedName>
        <fullName evidence="3">DUF4262 domain-containing protein</fullName>
    </recommendedName>
</protein>
<evidence type="ECO:0008006" key="3">
    <source>
        <dbReference type="Google" id="ProtNLM"/>
    </source>
</evidence>
<dbReference type="HOGENOM" id="CLU_1081071_0_0_11"/>
<name>A0A024JS54_9MYCO</name>
<accession>A0A024JS54</accession>
<sequence>MTVERLHQQRFALIMTATAPRCEDRDYAGEWSRRAWPGRVEVLVGGCVHAGAQPLREGAAMCWQCDNPSATTEDYLDVLRATIREHGWAVQYVESDNRPFAYTVGLHSRGLPELLLTGLPADTSCRVLNSIAHMIVDDGTVLAPTMHIDYQDRFLVEVVEVEHPDVHLKFAVGLFGPRVRALQLVWADDKGRWPWDARWGHGRRRQPVLGVRADPQARPPRGARTADHGMAAHGGSIHIGSHRSPGGRPGPLPRLTG</sequence>
<dbReference type="EMBL" id="HG964446">
    <property type="protein sequence ID" value="CDO86177.1"/>
    <property type="molecule type" value="Genomic_DNA"/>
</dbReference>
<feature type="compositionally biased region" description="Pro residues" evidence="1">
    <location>
        <begin position="248"/>
        <end position="257"/>
    </location>
</feature>
<dbReference type="STRING" id="47839.BN973_00518"/>